<dbReference type="RefSeq" id="WP_317635265.1">
    <property type="nucleotide sequence ID" value="NZ_AP026802.1"/>
</dbReference>
<evidence type="ECO:0000313" key="8">
    <source>
        <dbReference type="EMBL" id="BDR59474.1"/>
    </source>
</evidence>
<feature type="transmembrane region" description="Helical" evidence="6">
    <location>
        <begin position="59"/>
        <end position="82"/>
    </location>
</feature>
<proteinExistence type="predicted"/>
<dbReference type="AlphaFoldDB" id="A0AAU9CZQ8"/>
<evidence type="ECO:0000256" key="2">
    <source>
        <dbReference type="ARBA" id="ARBA00022475"/>
    </source>
</evidence>
<evidence type="ECO:0000256" key="6">
    <source>
        <dbReference type="SAM" id="Phobius"/>
    </source>
</evidence>
<evidence type="ECO:0000313" key="9">
    <source>
        <dbReference type="Proteomes" id="UP001321861"/>
    </source>
</evidence>
<evidence type="ECO:0000256" key="1">
    <source>
        <dbReference type="ARBA" id="ARBA00004162"/>
    </source>
</evidence>
<name>A0AAU9CZQ8_9LACO</name>
<feature type="domain" description="Phage shock protein PspC N-terminal" evidence="7">
    <location>
        <begin position="30"/>
        <end position="84"/>
    </location>
</feature>
<dbReference type="PANTHER" id="PTHR33885:SF3">
    <property type="entry name" value="PHAGE SHOCK PROTEIN C"/>
    <property type="match status" value="1"/>
</dbReference>
<keyword evidence="3 6" id="KW-0812">Transmembrane</keyword>
<dbReference type="InterPro" id="IPR007168">
    <property type="entry name" value="Phageshock_PspC_N"/>
</dbReference>
<dbReference type="PANTHER" id="PTHR33885">
    <property type="entry name" value="PHAGE SHOCK PROTEIN C"/>
    <property type="match status" value="1"/>
</dbReference>
<evidence type="ECO:0000259" key="7">
    <source>
        <dbReference type="Pfam" id="PF04024"/>
    </source>
</evidence>
<dbReference type="GO" id="GO:0005886">
    <property type="term" value="C:plasma membrane"/>
    <property type="evidence" value="ECO:0007669"/>
    <property type="project" value="UniProtKB-SubCell"/>
</dbReference>
<dbReference type="Proteomes" id="UP001321861">
    <property type="component" value="Chromosome"/>
</dbReference>
<dbReference type="Pfam" id="PF04024">
    <property type="entry name" value="PspC"/>
    <property type="match status" value="1"/>
</dbReference>
<comment type="subcellular location">
    <subcellularLocation>
        <location evidence="1">Cell membrane</location>
        <topology evidence="1">Single-pass membrane protein</topology>
    </subcellularLocation>
</comment>
<accession>A0AAU9CZQ8</accession>
<evidence type="ECO:0000256" key="3">
    <source>
        <dbReference type="ARBA" id="ARBA00022692"/>
    </source>
</evidence>
<evidence type="ECO:0000256" key="4">
    <source>
        <dbReference type="ARBA" id="ARBA00022989"/>
    </source>
</evidence>
<gene>
    <name evidence="8" type="ORF">XA3_19150</name>
</gene>
<protein>
    <recommendedName>
        <fullName evidence="7">Phage shock protein PspC N-terminal domain-containing protein</fullName>
    </recommendedName>
</protein>
<reference evidence="8 9" key="1">
    <citation type="journal article" date="2023" name="Microbiol. Spectr.">
        <title>Symbiosis of Carpenter Bees with Uncharacterized Lactic Acid Bacteria Showing NAD Auxotrophy.</title>
        <authorList>
            <person name="Kawasaki S."/>
            <person name="Ozawa K."/>
            <person name="Mori T."/>
            <person name="Yamamoto A."/>
            <person name="Ito M."/>
            <person name="Ohkuma M."/>
            <person name="Sakamoto M."/>
            <person name="Matsutani M."/>
        </authorList>
    </citation>
    <scope>NUCLEOTIDE SEQUENCE [LARGE SCALE GENOMIC DNA]</scope>
    <source>
        <strain evidence="8 9">XA3</strain>
    </source>
</reference>
<keyword evidence="5 6" id="KW-0472">Membrane</keyword>
<dbReference type="InterPro" id="IPR052027">
    <property type="entry name" value="PspC"/>
</dbReference>
<dbReference type="KEGG" id="xap:XA3_19150"/>
<organism evidence="8 9">
    <name type="scientific">Xylocopilactobacillus apicola</name>
    <dbReference type="NCBI Taxonomy" id="2932184"/>
    <lineage>
        <taxon>Bacteria</taxon>
        <taxon>Bacillati</taxon>
        <taxon>Bacillota</taxon>
        <taxon>Bacilli</taxon>
        <taxon>Lactobacillales</taxon>
        <taxon>Lactobacillaceae</taxon>
        <taxon>Xylocopilactobacillus</taxon>
    </lineage>
</organism>
<keyword evidence="2" id="KW-1003">Cell membrane</keyword>
<keyword evidence="9" id="KW-1185">Reference proteome</keyword>
<sequence>MILFFIFFFIVISLLILLFIASLVGRVLGLYKSTDNRVLAGVCGGIGERFGISPGILRIVWLLSILLLGQGLFWYLAFAIVLPTKSHHWDDF</sequence>
<dbReference type="EMBL" id="AP026802">
    <property type="protein sequence ID" value="BDR59474.1"/>
    <property type="molecule type" value="Genomic_DNA"/>
</dbReference>
<evidence type="ECO:0000256" key="5">
    <source>
        <dbReference type="ARBA" id="ARBA00023136"/>
    </source>
</evidence>
<feature type="transmembrane region" description="Helical" evidence="6">
    <location>
        <begin position="6"/>
        <end position="28"/>
    </location>
</feature>
<keyword evidence="4 6" id="KW-1133">Transmembrane helix</keyword>